<dbReference type="AlphaFoldDB" id="A0A1C6RZ59"/>
<evidence type="ECO:0000256" key="1">
    <source>
        <dbReference type="SAM" id="MobiDB-lite"/>
    </source>
</evidence>
<gene>
    <name evidence="3" type="ORF">GA0074694_3368</name>
</gene>
<dbReference type="RefSeq" id="WP_091459534.1">
    <property type="nucleotide sequence ID" value="NZ_FMHU01000002.1"/>
</dbReference>
<feature type="compositionally biased region" description="Pro residues" evidence="1">
    <location>
        <begin position="58"/>
        <end position="70"/>
    </location>
</feature>
<keyword evidence="2" id="KW-1133">Transmembrane helix</keyword>
<protein>
    <submittedName>
        <fullName evidence="3">Uncharacterized protein</fullName>
    </submittedName>
</protein>
<proteinExistence type="predicted"/>
<evidence type="ECO:0000313" key="4">
    <source>
        <dbReference type="Proteomes" id="UP000198906"/>
    </source>
</evidence>
<dbReference type="Proteomes" id="UP000198906">
    <property type="component" value="Unassembled WGS sequence"/>
</dbReference>
<name>A0A1C6RZ59_9ACTN</name>
<feature type="region of interest" description="Disordered" evidence="1">
    <location>
        <begin position="1"/>
        <end position="78"/>
    </location>
</feature>
<dbReference type="STRING" id="47866.GA0074694_3368"/>
<sequence>MTDQQPGPDPTVTSGPDHAAVPPQPAGPDHVGPPSQPAGPDHVGSPPQPAGSDQAAVPPQPTHPEVPPGFVPADGAAPFGEPAPGPLAAYRVPLVAAGAVLGLLLAVVAGTGIYQAVKEDSGITACKAMAAGGEGEKPVDEGDDELSEAEYKKLREQFADSDHEKIREHGTALIDIVWEVSKMEGDEAAGALAYIGPMSTHMAGLKTACANEGIQVNLSGD</sequence>
<keyword evidence="4" id="KW-1185">Reference proteome</keyword>
<keyword evidence="2" id="KW-0812">Transmembrane</keyword>
<feature type="transmembrane region" description="Helical" evidence="2">
    <location>
        <begin position="94"/>
        <end position="114"/>
    </location>
</feature>
<evidence type="ECO:0000256" key="2">
    <source>
        <dbReference type="SAM" id="Phobius"/>
    </source>
</evidence>
<keyword evidence="2" id="KW-0472">Membrane</keyword>
<accession>A0A1C6RZ59</accession>
<dbReference type="EMBL" id="FMHU01000002">
    <property type="protein sequence ID" value="SCL22463.1"/>
    <property type="molecule type" value="Genomic_DNA"/>
</dbReference>
<evidence type="ECO:0000313" key="3">
    <source>
        <dbReference type="EMBL" id="SCL22463.1"/>
    </source>
</evidence>
<reference evidence="4" key="1">
    <citation type="submission" date="2016-06" db="EMBL/GenBank/DDBJ databases">
        <authorList>
            <person name="Varghese N."/>
        </authorList>
    </citation>
    <scope>NUCLEOTIDE SEQUENCE [LARGE SCALE GENOMIC DNA]</scope>
    <source>
        <strain evidence="4">DSM 46123</strain>
    </source>
</reference>
<organism evidence="3 4">
    <name type="scientific">Micromonospora inyonensis</name>
    <dbReference type="NCBI Taxonomy" id="47866"/>
    <lineage>
        <taxon>Bacteria</taxon>
        <taxon>Bacillati</taxon>
        <taxon>Actinomycetota</taxon>
        <taxon>Actinomycetes</taxon>
        <taxon>Micromonosporales</taxon>
        <taxon>Micromonosporaceae</taxon>
        <taxon>Micromonospora</taxon>
    </lineage>
</organism>